<sequence length="143" mass="16017">MNKKLMTIMLVIITSITLVGVTALVIVTNFMGTAEAKEKGPSIDDVIAQSYDLPEITTNLSSDNIVRLSFKLETDSKKAKEELEKREFQVRDIIISELSSITAEELDGKEGMNAFKKTVQKQVNELLQKGEIKKVYTTSYIIQ</sequence>
<keyword evidence="7 10" id="KW-0283">Flagellar rotation</keyword>
<evidence type="ECO:0000256" key="8">
    <source>
        <dbReference type="ARBA" id="ARBA00022989"/>
    </source>
</evidence>
<keyword evidence="11" id="KW-0282">Flagellum</keyword>
<keyword evidence="9 10" id="KW-0472">Membrane</keyword>
<dbReference type="PANTHER" id="PTHR35091">
    <property type="entry name" value="FLAGELLAR PROTEIN FLIL"/>
    <property type="match status" value="1"/>
</dbReference>
<evidence type="ECO:0000256" key="3">
    <source>
        <dbReference type="ARBA" id="ARBA00008281"/>
    </source>
</evidence>
<dbReference type="RefSeq" id="WP_029281318.1">
    <property type="nucleotide sequence ID" value="NZ_CANLZQ010000006.1"/>
</dbReference>
<comment type="function">
    <text evidence="1 10">Controls the rotational direction of flagella during chemotaxis.</text>
</comment>
<organism evidence="11 12">
    <name type="scientific">Metabacillus indicus</name>
    <name type="common">Bacillus indicus</name>
    <dbReference type="NCBI Taxonomy" id="246786"/>
    <lineage>
        <taxon>Bacteria</taxon>
        <taxon>Bacillati</taxon>
        <taxon>Bacillota</taxon>
        <taxon>Bacilli</taxon>
        <taxon>Bacillales</taxon>
        <taxon>Bacillaceae</taxon>
        <taxon>Metabacillus</taxon>
    </lineage>
</organism>
<gene>
    <name evidence="11" type="primary">fliL</name>
    <name evidence="11" type="ORF">GS18_0204845</name>
</gene>
<evidence type="ECO:0000313" key="12">
    <source>
        <dbReference type="Proteomes" id="UP000028549"/>
    </source>
</evidence>
<evidence type="ECO:0000256" key="4">
    <source>
        <dbReference type="ARBA" id="ARBA00022475"/>
    </source>
</evidence>
<keyword evidence="11" id="KW-0966">Cell projection</keyword>
<evidence type="ECO:0000256" key="6">
    <source>
        <dbReference type="ARBA" id="ARBA00022692"/>
    </source>
</evidence>
<reference evidence="11 12" key="1">
    <citation type="journal article" date="2005" name="Int. J. Syst. Evol. Microbiol.">
        <title>Bacillus cibi sp. nov., isolated from jeotgal, a traditional Korean fermented seafood.</title>
        <authorList>
            <person name="Yoon J.H."/>
            <person name="Lee C.H."/>
            <person name="Oh T.K."/>
        </authorList>
    </citation>
    <scope>NUCLEOTIDE SEQUENCE [LARGE SCALE GENOMIC DNA]</scope>
    <source>
        <strain evidence="11 12">DSM 16189</strain>
    </source>
</reference>
<evidence type="ECO:0000256" key="1">
    <source>
        <dbReference type="ARBA" id="ARBA00002254"/>
    </source>
</evidence>
<dbReference type="GO" id="GO:0005886">
    <property type="term" value="C:plasma membrane"/>
    <property type="evidence" value="ECO:0007669"/>
    <property type="project" value="UniProtKB-SubCell"/>
</dbReference>
<dbReference type="AlphaFoldDB" id="A0A084H3U5"/>
<keyword evidence="11" id="KW-0969">Cilium</keyword>
<dbReference type="GO" id="GO:0071978">
    <property type="term" value="P:bacterial-type flagellum-dependent swarming motility"/>
    <property type="evidence" value="ECO:0007669"/>
    <property type="project" value="TreeGrafter"/>
</dbReference>
<comment type="similarity">
    <text evidence="3 10">Belongs to the FliL family.</text>
</comment>
<dbReference type="GO" id="GO:0009425">
    <property type="term" value="C:bacterial-type flagellum basal body"/>
    <property type="evidence" value="ECO:0007669"/>
    <property type="project" value="InterPro"/>
</dbReference>
<dbReference type="Proteomes" id="UP000028549">
    <property type="component" value="Unassembled WGS sequence"/>
</dbReference>
<dbReference type="EMBL" id="JNVC02000001">
    <property type="protein sequence ID" value="KEZ54257.1"/>
    <property type="molecule type" value="Genomic_DNA"/>
</dbReference>
<protein>
    <recommendedName>
        <fullName evidence="10">Flagellar protein FliL</fullName>
    </recommendedName>
</protein>
<evidence type="ECO:0000256" key="2">
    <source>
        <dbReference type="ARBA" id="ARBA00004162"/>
    </source>
</evidence>
<name>A0A084H3U5_METID</name>
<comment type="subcellular location">
    <subcellularLocation>
        <location evidence="2">Cell membrane</location>
        <topology evidence="2">Single-pass membrane protein</topology>
    </subcellularLocation>
</comment>
<evidence type="ECO:0000256" key="5">
    <source>
        <dbReference type="ARBA" id="ARBA00022500"/>
    </source>
</evidence>
<keyword evidence="4 10" id="KW-1003">Cell membrane</keyword>
<dbReference type="OrthoDB" id="2381796at2"/>
<evidence type="ECO:0000256" key="7">
    <source>
        <dbReference type="ARBA" id="ARBA00022779"/>
    </source>
</evidence>
<evidence type="ECO:0000256" key="10">
    <source>
        <dbReference type="RuleBase" id="RU364125"/>
    </source>
</evidence>
<keyword evidence="6" id="KW-0812">Transmembrane</keyword>
<keyword evidence="5 10" id="KW-0145">Chemotaxis</keyword>
<dbReference type="InterPro" id="IPR005503">
    <property type="entry name" value="FliL"/>
</dbReference>
<dbReference type="STRING" id="246786.GS18_0204845"/>
<evidence type="ECO:0000313" key="11">
    <source>
        <dbReference type="EMBL" id="KEZ54257.1"/>
    </source>
</evidence>
<comment type="caution">
    <text evidence="11">The sequence shown here is derived from an EMBL/GenBank/DDBJ whole genome shotgun (WGS) entry which is preliminary data.</text>
</comment>
<keyword evidence="8" id="KW-1133">Transmembrane helix</keyword>
<evidence type="ECO:0000256" key="9">
    <source>
        <dbReference type="ARBA" id="ARBA00023136"/>
    </source>
</evidence>
<keyword evidence="12" id="KW-1185">Reference proteome</keyword>
<accession>A0A084H3U5</accession>
<dbReference type="NCBIfam" id="NF005826">
    <property type="entry name" value="PRK07718.1"/>
    <property type="match status" value="1"/>
</dbReference>
<dbReference type="PANTHER" id="PTHR35091:SF2">
    <property type="entry name" value="FLAGELLAR PROTEIN FLIL"/>
    <property type="match status" value="1"/>
</dbReference>
<dbReference type="Pfam" id="PF03748">
    <property type="entry name" value="FliL"/>
    <property type="match status" value="1"/>
</dbReference>
<proteinExistence type="inferred from homology"/>
<dbReference type="GO" id="GO:0006935">
    <property type="term" value="P:chemotaxis"/>
    <property type="evidence" value="ECO:0007669"/>
    <property type="project" value="UniProtKB-KW"/>
</dbReference>